<evidence type="ECO:0000313" key="3">
    <source>
        <dbReference type="Proteomes" id="UP001153387"/>
    </source>
</evidence>
<dbReference type="RefSeq" id="WP_277564640.1">
    <property type="nucleotide sequence ID" value="NZ_JAPDHZ010000002.1"/>
</dbReference>
<accession>A0A9X4QLV5</accession>
<dbReference type="EMBL" id="JAPDHZ010000002">
    <property type="protein sequence ID" value="MDG0790850.1"/>
    <property type="molecule type" value="Genomic_DNA"/>
</dbReference>
<evidence type="ECO:0000313" key="2">
    <source>
        <dbReference type="EMBL" id="MDG0790850.1"/>
    </source>
</evidence>
<reference evidence="2 3" key="1">
    <citation type="submission" date="2022-10" db="EMBL/GenBank/DDBJ databases">
        <title>Comparative genomic analysis of Cohnella hashimotonis sp. nov., isolated from the International Space Station.</title>
        <authorList>
            <person name="Simpson A."/>
            <person name="Venkateswaran K."/>
        </authorList>
    </citation>
    <scope>NUCLEOTIDE SEQUENCE [LARGE SCALE GENOMIC DNA]</scope>
    <source>
        <strain evidence="2 3">DSM 18997</strain>
    </source>
</reference>
<gene>
    <name evidence="2" type="ORF">OMP38_08220</name>
</gene>
<sequence length="89" mass="8902">MPAPILPSAWIVFVVSLTVSPLAASERSLTSASAGPPSLIRSMTFASTSASALTVASTSPYTTSPTAGPLSSFVTGMPCQTALPGSMAR</sequence>
<dbReference type="AlphaFoldDB" id="A0A9X4QLV5"/>
<proteinExistence type="predicted"/>
<evidence type="ECO:0000256" key="1">
    <source>
        <dbReference type="SAM" id="MobiDB-lite"/>
    </source>
</evidence>
<comment type="caution">
    <text evidence="2">The sequence shown here is derived from an EMBL/GenBank/DDBJ whole genome shotgun (WGS) entry which is preliminary data.</text>
</comment>
<feature type="region of interest" description="Disordered" evidence="1">
    <location>
        <begin position="58"/>
        <end position="77"/>
    </location>
</feature>
<dbReference type="Proteomes" id="UP001153387">
    <property type="component" value="Unassembled WGS sequence"/>
</dbReference>
<keyword evidence="3" id="KW-1185">Reference proteome</keyword>
<protein>
    <submittedName>
        <fullName evidence="2">Uncharacterized protein</fullName>
    </submittedName>
</protein>
<organism evidence="2 3">
    <name type="scientific">Cohnella ginsengisoli</name>
    <dbReference type="NCBI Taxonomy" id="425004"/>
    <lineage>
        <taxon>Bacteria</taxon>
        <taxon>Bacillati</taxon>
        <taxon>Bacillota</taxon>
        <taxon>Bacilli</taxon>
        <taxon>Bacillales</taxon>
        <taxon>Paenibacillaceae</taxon>
        <taxon>Cohnella</taxon>
    </lineage>
</organism>
<name>A0A9X4QLV5_9BACL</name>
<feature type="compositionally biased region" description="Low complexity" evidence="1">
    <location>
        <begin position="58"/>
        <end position="69"/>
    </location>
</feature>